<proteinExistence type="predicted"/>
<dbReference type="GO" id="GO:0019901">
    <property type="term" value="F:protein kinase binding"/>
    <property type="evidence" value="ECO:0007669"/>
    <property type="project" value="TreeGrafter"/>
</dbReference>
<organism evidence="4 5">
    <name type="scientific">Acanthochromis polyacanthus</name>
    <name type="common">spiny chromis</name>
    <dbReference type="NCBI Taxonomy" id="80966"/>
    <lineage>
        <taxon>Eukaryota</taxon>
        <taxon>Metazoa</taxon>
        <taxon>Chordata</taxon>
        <taxon>Craniata</taxon>
        <taxon>Vertebrata</taxon>
        <taxon>Euteleostomi</taxon>
        <taxon>Actinopterygii</taxon>
        <taxon>Neopterygii</taxon>
        <taxon>Teleostei</taxon>
        <taxon>Neoteleostei</taxon>
        <taxon>Acanthomorphata</taxon>
        <taxon>Ovalentaria</taxon>
        <taxon>Pomacentridae</taxon>
        <taxon>Acanthochromis</taxon>
    </lineage>
</organism>
<dbReference type="GO" id="GO:0045197">
    <property type="term" value="P:establishment or maintenance of epithelial cell apical/basal polarity"/>
    <property type="evidence" value="ECO:0007669"/>
    <property type="project" value="TreeGrafter"/>
</dbReference>
<dbReference type="GO" id="GO:0098609">
    <property type="term" value="P:cell-cell adhesion"/>
    <property type="evidence" value="ECO:0007669"/>
    <property type="project" value="TreeGrafter"/>
</dbReference>
<dbReference type="PANTHER" id="PTHR23119:SF6">
    <property type="entry name" value="DISKS LARGE HOMOLOG 2"/>
    <property type="match status" value="1"/>
</dbReference>
<keyword evidence="1 2" id="KW-0728">SH3 domain</keyword>
<dbReference type="Proteomes" id="UP000257200">
    <property type="component" value="Unplaced"/>
</dbReference>
<dbReference type="GO" id="GO:0099072">
    <property type="term" value="P:regulation of postsynaptic membrane neurotransmitter receptor levels"/>
    <property type="evidence" value="ECO:0007669"/>
    <property type="project" value="TreeGrafter"/>
</dbReference>
<dbReference type="AlphaFoldDB" id="A0A3Q1G7E2"/>
<name>A0A3Q1G7E2_9TELE</name>
<evidence type="ECO:0000256" key="1">
    <source>
        <dbReference type="ARBA" id="ARBA00022443"/>
    </source>
</evidence>
<reference evidence="4" key="1">
    <citation type="submission" date="2025-08" db="UniProtKB">
        <authorList>
            <consortium name="Ensembl"/>
        </authorList>
    </citation>
    <scope>IDENTIFICATION</scope>
</reference>
<dbReference type="SUPFAM" id="SSF50044">
    <property type="entry name" value="SH3-domain"/>
    <property type="match status" value="1"/>
</dbReference>
<evidence type="ECO:0000259" key="3">
    <source>
        <dbReference type="PROSITE" id="PS50002"/>
    </source>
</evidence>
<dbReference type="GO" id="GO:0007268">
    <property type="term" value="P:chemical synaptic transmission"/>
    <property type="evidence" value="ECO:0007669"/>
    <property type="project" value="TreeGrafter"/>
</dbReference>
<dbReference type="Ensembl" id="ENSAPOT00000010880.1">
    <property type="protein sequence ID" value="ENSAPOP00000023592.1"/>
    <property type="gene ID" value="ENSAPOG00000005533.1"/>
</dbReference>
<reference evidence="4" key="2">
    <citation type="submission" date="2025-09" db="UniProtKB">
        <authorList>
            <consortium name="Ensembl"/>
        </authorList>
    </citation>
    <scope>IDENTIFICATION</scope>
</reference>
<sequence length="189" mass="21725">MKGSLLRTPLAPTQSKYERFEAKIHDLREQMMNHSMSSGSGSLRTNQKRSLYVRVLFDYEKSKDSGLPSQGLSFRYGDILHVINASDDEWWQARRVTPHGDSEEIGVIPSKRRVERKERARLKTVKFNAKPGSFDSKGVSAFLRAAKWQFYHYIALMIHTSDVCELSMCKKKVVFKSLQGQCCFPCNQI</sequence>
<dbReference type="Gene3D" id="2.30.30.40">
    <property type="entry name" value="SH3 Domains"/>
    <property type="match status" value="1"/>
</dbReference>
<dbReference type="STRING" id="80966.ENSAPOP00000023592"/>
<dbReference type="GeneTree" id="ENSGT00940000155156"/>
<evidence type="ECO:0000313" key="4">
    <source>
        <dbReference type="Ensembl" id="ENSAPOP00000023592.1"/>
    </source>
</evidence>
<dbReference type="PANTHER" id="PTHR23119">
    <property type="entry name" value="DISCS LARGE"/>
    <property type="match status" value="1"/>
</dbReference>
<accession>A0A3Q1G7E2</accession>
<dbReference type="GO" id="GO:0016323">
    <property type="term" value="C:basolateral plasma membrane"/>
    <property type="evidence" value="ECO:0007669"/>
    <property type="project" value="TreeGrafter"/>
</dbReference>
<protein>
    <recommendedName>
        <fullName evidence="3">SH3 domain-containing protein</fullName>
    </recommendedName>
</protein>
<evidence type="ECO:0000256" key="2">
    <source>
        <dbReference type="PROSITE-ProRule" id="PRU00192"/>
    </source>
</evidence>
<dbReference type="GO" id="GO:0043113">
    <property type="term" value="P:receptor clustering"/>
    <property type="evidence" value="ECO:0007669"/>
    <property type="project" value="TreeGrafter"/>
</dbReference>
<dbReference type="InterPro" id="IPR050614">
    <property type="entry name" value="Synaptic_Scaffolding_LAP-MAGUK"/>
</dbReference>
<dbReference type="Pfam" id="PF00018">
    <property type="entry name" value="SH3_1"/>
    <property type="match status" value="1"/>
</dbReference>
<dbReference type="FunFam" id="2.30.30.40:FF:000027">
    <property type="entry name" value="Disks large homolog 3 isoform 1"/>
    <property type="match status" value="1"/>
</dbReference>
<dbReference type="InParanoid" id="A0A3Q1G7E2"/>
<dbReference type="InterPro" id="IPR001452">
    <property type="entry name" value="SH3_domain"/>
</dbReference>
<dbReference type="GO" id="GO:0043005">
    <property type="term" value="C:neuron projection"/>
    <property type="evidence" value="ECO:0007669"/>
    <property type="project" value="TreeGrafter"/>
</dbReference>
<dbReference type="SMART" id="SM00326">
    <property type="entry name" value="SH3"/>
    <property type="match status" value="1"/>
</dbReference>
<dbReference type="GO" id="GO:0031594">
    <property type="term" value="C:neuromuscular junction"/>
    <property type="evidence" value="ECO:0007669"/>
    <property type="project" value="TreeGrafter"/>
</dbReference>
<dbReference type="GO" id="GO:0098839">
    <property type="term" value="C:postsynaptic density membrane"/>
    <property type="evidence" value="ECO:0007669"/>
    <property type="project" value="TreeGrafter"/>
</dbReference>
<dbReference type="PROSITE" id="PS50002">
    <property type="entry name" value="SH3"/>
    <property type="match status" value="1"/>
</dbReference>
<dbReference type="InterPro" id="IPR036028">
    <property type="entry name" value="SH3-like_dom_sf"/>
</dbReference>
<evidence type="ECO:0000313" key="5">
    <source>
        <dbReference type="Proteomes" id="UP000257200"/>
    </source>
</evidence>
<keyword evidence="5" id="KW-1185">Reference proteome</keyword>
<feature type="domain" description="SH3" evidence="3">
    <location>
        <begin position="48"/>
        <end position="118"/>
    </location>
</feature>
<dbReference type="GO" id="GO:0035255">
    <property type="term" value="F:ionotropic glutamate receptor binding"/>
    <property type="evidence" value="ECO:0007669"/>
    <property type="project" value="TreeGrafter"/>
</dbReference>
<dbReference type="GO" id="GO:0097120">
    <property type="term" value="P:receptor localization to synapse"/>
    <property type="evidence" value="ECO:0007669"/>
    <property type="project" value="TreeGrafter"/>
</dbReference>